<gene>
    <name evidence="1" type="ORF">ERS013201_03768</name>
</gene>
<dbReference type="AlphaFoldDB" id="A0A655ZZJ0"/>
<reference evidence="1 2" key="1">
    <citation type="submission" date="2015-07" db="EMBL/GenBank/DDBJ databases">
        <authorList>
            <consortium name="Pathogen Informatics"/>
        </authorList>
    </citation>
    <scope>NUCLEOTIDE SEQUENCE [LARGE SCALE GENOMIC DNA]</scope>
    <source>
        <strain evidence="1 2">A325</strain>
    </source>
</reference>
<evidence type="ECO:0000313" key="1">
    <source>
        <dbReference type="EMBL" id="CSC86602.1"/>
    </source>
</evidence>
<accession>A0A655ZZJ0</accession>
<sequence length="98" mass="11254">MPYRFLHVNKLDLLQIHPHAFFQTALGFLLRYDRGMGCAYQAQLECHGIHEFAQASVHPHTPSLFESAQSRIHTTCQNSQRSNTPHLTNQNLAKSHLF</sequence>
<proteinExistence type="predicted"/>
<name>A0A655ZZJ0_VIBCL</name>
<organism evidence="1 2">
    <name type="scientific">Vibrio cholerae</name>
    <dbReference type="NCBI Taxonomy" id="666"/>
    <lineage>
        <taxon>Bacteria</taxon>
        <taxon>Pseudomonadati</taxon>
        <taxon>Pseudomonadota</taxon>
        <taxon>Gammaproteobacteria</taxon>
        <taxon>Vibrionales</taxon>
        <taxon>Vibrionaceae</taxon>
        <taxon>Vibrio</taxon>
    </lineage>
</organism>
<evidence type="ECO:0000313" key="2">
    <source>
        <dbReference type="Proteomes" id="UP000046067"/>
    </source>
</evidence>
<dbReference type="EMBL" id="CWQJ01000042">
    <property type="protein sequence ID" value="CSC86602.1"/>
    <property type="molecule type" value="Genomic_DNA"/>
</dbReference>
<dbReference type="Proteomes" id="UP000046067">
    <property type="component" value="Unassembled WGS sequence"/>
</dbReference>
<protein>
    <submittedName>
        <fullName evidence="1">Uncharacterized protein</fullName>
    </submittedName>
</protein>